<keyword evidence="1" id="KW-0472">Membrane</keyword>
<evidence type="ECO:0000313" key="3">
    <source>
        <dbReference type="RefSeq" id="XP_011080963.1"/>
    </source>
</evidence>
<feature type="transmembrane region" description="Helical" evidence="1">
    <location>
        <begin position="7"/>
        <end position="24"/>
    </location>
</feature>
<gene>
    <name evidence="3" type="primary">LOC105164097</name>
</gene>
<evidence type="ECO:0000256" key="1">
    <source>
        <dbReference type="SAM" id="Phobius"/>
    </source>
</evidence>
<dbReference type="RefSeq" id="XP_011080963.1">
    <property type="nucleotide sequence ID" value="XM_011082661.2"/>
</dbReference>
<name>A0A6I9T9G2_SESIN</name>
<feature type="transmembrane region" description="Helical" evidence="1">
    <location>
        <begin position="118"/>
        <end position="139"/>
    </location>
</feature>
<dbReference type="AlphaFoldDB" id="A0A6I9T9G2"/>
<evidence type="ECO:0000313" key="2">
    <source>
        <dbReference type="Proteomes" id="UP000504604"/>
    </source>
</evidence>
<protein>
    <submittedName>
        <fullName evidence="3">Uncharacterized protein LOC105164097</fullName>
    </submittedName>
</protein>
<sequence length="275" mass="30559">MEIPRWSYFLFWATIGVVFSRLGFNALDKTELSNAVPPPVLSFFKHSLAISTAYSSIHAFLFSPPRKPINKWILLYAVIIWIVIYYPVSTQEGPDHKTALIAHLAVGSSMLLVGDRKKFLPCAVSSIALLISVPCLAMSENETFHKLMRLVARANTVVLSLKEKSGKLTEFAVGMVGTILFQNFFRLTSFNHVVAFLYFAVGWLANLALLRPSDDLGIFNFLLSNVVVGCTVSQFGLRPTTWLVYGGSILLFGLRLKIQALTLVDNGEEDQVIVL</sequence>
<feature type="transmembrane region" description="Helical" evidence="1">
    <location>
        <begin position="69"/>
        <end position="88"/>
    </location>
</feature>
<dbReference type="OrthoDB" id="1305768at2759"/>
<feature type="transmembrane region" description="Helical" evidence="1">
    <location>
        <begin position="217"/>
        <end position="236"/>
    </location>
</feature>
<dbReference type="Proteomes" id="UP000504604">
    <property type="component" value="Linkage group LG6"/>
</dbReference>
<dbReference type="KEGG" id="sind:105164097"/>
<keyword evidence="1" id="KW-1133">Transmembrane helix</keyword>
<dbReference type="InParanoid" id="A0A6I9T9G2"/>
<feature type="transmembrane region" description="Helical" evidence="1">
    <location>
        <begin position="191"/>
        <end position="210"/>
    </location>
</feature>
<organism evidence="2 3">
    <name type="scientific">Sesamum indicum</name>
    <name type="common">Oriental sesame</name>
    <name type="synonym">Sesamum orientale</name>
    <dbReference type="NCBI Taxonomy" id="4182"/>
    <lineage>
        <taxon>Eukaryota</taxon>
        <taxon>Viridiplantae</taxon>
        <taxon>Streptophyta</taxon>
        <taxon>Embryophyta</taxon>
        <taxon>Tracheophyta</taxon>
        <taxon>Spermatophyta</taxon>
        <taxon>Magnoliopsida</taxon>
        <taxon>eudicotyledons</taxon>
        <taxon>Gunneridae</taxon>
        <taxon>Pentapetalae</taxon>
        <taxon>asterids</taxon>
        <taxon>lamiids</taxon>
        <taxon>Lamiales</taxon>
        <taxon>Pedaliaceae</taxon>
        <taxon>Sesamum</taxon>
    </lineage>
</organism>
<accession>A0A6I9T9G2</accession>
<keyword evidence="1" id="KW-0812">Transmembrane</keyword>
<keyword evidence="2" id="KW-1185">Reference proteome</keyword>
<reference evidence="3" key="1">
    <citation type="submission" date="2025-08" db="UniProtKB">
        <authorList>
            <consortium name="RefSeq"/>
        </authorList>
    </citation>
    <scope>IDENTIFICATION</scope>
</reference>
<dbReference type="GeneID" id="105164097"/>
<proteinExistence type="predicted"/>